<evidence type="ECO:0008006" key="4">
    <source>
        <dbReference type="Google" id="ProtNLM"/>
    </source>
</evidence>
<feature type="compositionally biased region" description="Low complexity" evidence="1">
    <location>
        <begin position="217"/>
        <end position="240"/>
    </location>
</feature>
<dbReference type="RefSeq" id="WP_187561108.1">
    <property type="nucleotide sequence ID" value="NZ_JACGWS010000002.1"/>
</dbReference>
<sequence length="240" mass="27635">MMIKLNNLKLIMLLTLVSVILYGCGGKEFKKTPLDNYIVEFSNEKEFSIILQDMDVDGTFFKTYKHKYRIIKHKEEEGEDAPYEETTDWVEVGEDFFWKNENNLGMSVLEKDAEGKISKVSAPPGYKYVGDKRYGEWRTHNGGSFWAFYGRYMFMNQMFGMIQRPVYQRDYNTYSSGGYYGRRNYYGPKTGSSTLYGTNSAATRKANPNFFQRRASKSGWSSSKSRSGSSSRSRGSGYGK</sequence>
<evidence type="ECO:0000313" key="3">
    <source>
        <dbReference type="Proteomes" id="UP000619238"/>
    </source>
</evidence>
<proteinExistence type="predicted"/>
<name>A0ABR7Q6B9_9FLAO</name>
<accession>A0ABR7Q6B9</accession>
<dbReference type="PROSITE" id="PS51257">
    <property type="entry name" value="PROKAR_LIPOPROTEIN"/>
    <property type="match status" value="1"/>
</dbReference>
<dbReference type="EMBL" id="JACGWS010000002">
    <property type="protein sequence ID" value="MBC8754068.1"/>
    <property type="molecule type" value="Genomic_DNA"/>
</dbReference>
<evidence type="ECO:0000313" key="2">
    <source>
        <dbReference type="EMBL" id="MBC8754068.1"/>
    </source>
</evidence>
<keyword evidence="3" id="KW-1185">Reference proteome</keyword>
<organism evidence="2 3">
    <name type="scientific">Kordia aestuariivivens</name>
    <dbReference type="NCBI Taxonomy" id="2759037"/>
    <lineage>
        <taxon>Bacteria</taxon>
        <taxon>Pseudomonadati</taxon>
        <taxon>Bacteroidota</taxon>
        <taxon>Flavobacteriia</taxon>
        <taxon>Flavobacteriales</taxon>
        <taxon>Flavobacteriaceae</taxon>
        <taxon>Kordia</taxon>
    </lineage>
</organism>
<comment type="caution">
    <text evidence="2">The sequence shown here is derived from an EMBL/GenBank/DDBJ whole genome shotgun (WGS) entry which is preliminary data.</text>
</comment>
<evidence type="ECO:0000256" key="1">
    <source>
        <dbReference type="SAM" id="MobiDB-lite"/>
    </source>
</evidence>
<dbReference type="Proteomes" id="UP000619238">
    <property type="component" value="Unassembled WGS sequence"/>
</dbReference>
<reference evidence="2 3" key="1">
    <citation type="submission" date="2020-07" db="EMBL/GenBank/DDBJ databases">
        <title>Description of Kordia aestuariivivens sp. nov., isolated from a tidal flat.</title>
        <authorList>
            <person name="Park S."/>
            <person name="Yoon J.-H."/>
        </authorList>
    </citation>
    <scope>NUCLEOTIDE SEQUENCE [LARGE SCALE GENOMIC DNA]</scope>
    <source>
        <strain evidence="2 3">YSTF-M3</strain>
    </source>
</reference>
<gene>
    <name evidence="2" type="ORF">H2O64_05260</name>
</gene>
<protein>
    <recommendedName>
        <fullName evidence="4">Lipoprotein</fullName>
    </recommendedName>
</protein>
<feature type="region of interest" description="Disordered" evidence="1">
    <location>
        <begin position="204"/>
        <end position="240"/>
    </location>
</feature>